<comment type="caution">
    <text evidence="1">The sequence shown here is derived from an EMBL/GenBank/DDBJ whole genome shotgun (WGS) entry which is preliminary data.</text>
</comment>
<reference evidence="1 2" key="1">
    <citation type="submission" date="2019-08" db="EMBL/GenBank/DDBJ databases">
        <title>Seonamhaeicola sediminis sp. nov., isolated from marine sediment.</title>
        <authorList>
            <person name="Cao W.R."/>
        </authorList>
    </citation>
    <scope>NUCLEOTIDE SEQUENCE [LARGE SCALE GENOMIC DNA]</scope>
    <source>
        <strain evidence="1 2">B011</strain>
    </source>
</reference>
<dbReference type="EMBL" id="VSDQ01000679">
    <property type="protein sequence ID" value="TYA74889.1"/>
    <property type="molecule type" value="Genomic_DNA"/>
</dbReference>
<sequence>MVKRLLFCIAVLCCLMNTQCEDDVIIDTECDFTTIVSDSKYAVASHNGLSFIEAIINDDCLTLKIGASGCDGSTWQFELIDSGAVAESLPEQRYLKLDFDNEELCDAYFERTFSFDLTPVQVQGSNKIILHIEGLENALTYSY</sequence>
<proteinExistence type="predicted"/>
<accession>A0A5D0HWJ3</accession>
<dbReference type="RefSeq" id="WP_222861362.1">
    <property type="nucleotide sequence ID" value="NZ_VSDQ01000679.1"/>
</dbReference>
<evidence type="ECO:0000313" key="1">
    <source>
        <dbReference type="EMBL" id="TYA74889.1"/>
    </source>
</evidence>
<dbReference type="Proteomes" id="UP000323930">
    <property type="component" value="Unassembled WGS sequence"/>
</dbReference>
<gene>
    <name evidence="1" type="ORF">FUA24_16430</name>
</gene>
<protein>
    <submittedName>
        <fullName evidence="1">Uncharacterized protein</fullName>
    </submittedName>
</protein>
<name>A0A5D0HWJ3_9FLAO</name>
<dbReference type="AlphaFoldDB" id="A0A5D0HWJ3"/>
<evidence type="ECO:0000313" key="2">
    <source>
        <dbReference type="Proteomes" id="UP000323930"/>
    </source>
</evidence>
<keyword evidence="2" id="KW-1185">Reference proteome</keyword>
<organism evidence="1 2">
    <name type="scientific">Seonamhaeicola marinus</name>
    <dbReference type="NCBI Taxonomy" id="1912246"/>
    <lineage>
        <taxon>Bacteria</taxon>
        <taxon>Pseudomonadati</taxon>
        <taxon>Bacteroidota</taxon>
        <taxon>Flavobacteriia</taxon>
        <taxon>Flavobacteriales</taxon>
        <taxon>Flavobacteriaceae</taxon>
    </lineage>
</organism>